<dbReference type="RefSeq" id="WP_189987914.1">
    <property type="nucleotide sequence ID" value="NZ_BMZS01000002.1"/>
</dbReference>
<evidence type="ECO:0000313" key="2">
    <source>
        <dbReference type="Proteomes" id="UP000630353"/>
    </source>
</evidence>
<reference evidence="1" key="1">
    <citation type="journal article" date="2014" name="Int. J. Syst. Evol. Microbiol.">
        <title>Complete genome sequence of Corynebacterium casei LMG S-19264T (=DSM 44701T), isolated from a smear-ripened cheese.</title>
        <authorList>
            <consortium name="US DOE Joint Genome Institute (JGI-PGF)"/>
            <person name="Walter F."/>
            <person name="Albersmeier A."/>
            <person name="Kalinowski J."/>
            <person name="Ruckert C."/>
        </authorList>
    </citation>
    <scope>NUCLEOTIDE SEQUENCE</scope>
    <source>
        <strain evidence="1">KCTC 42651</strain>
    </source>
</reference>
<protein>
    <submittedName>
        <fullName evidence="1">Uncharacterized protein</fullName>
    </submittedName>
</protein>
<evidence type="ECO:0000313" key="1">
    <source>
        <dbReference type="EMBL" id="GHD44026.1"/>
    </source>
</evidence>
<organism evidence="1 2">
    <name type="scientific">Thalassobaculum fulvum</name>
    <dbReference type="NCBI Taxonomy" id="1633335"/>
    <lineage>
        <taxon>Bacteria</taxon>
        <taxon>Pseudomonadati</taxon>
        <taxon>Pseudomonadota</taxon>
        <taxon>Alphaproteobacteria</taxon>
        <taxon>Rhodospirillales</taxon>
        <taxon>Thalassobaculaceae</taxon>
        <taxon>Thalassobaculum</taxon>
    </lineage>
</organism>
<sequence length="72" mass="7913">MLSEALFRLVNVAGGLGLDDELWHRQVLGPDPAAGRRSARERIAAAAEARRRQPAAPSLNRLTPRAALVSWW</sequence>
<name>A0A918XPA1_9PROT</name>
<keyword evidence="2" id="KW-1185">Reference proteome</keyword>
<comment type="caution">
    <text evidence="1">The sequence shown here is derived from an EMBL/GenBank/DDBJ whole genome shotgun (WGS) entry which is preliminary data.</text>
</comment>
<gene>
    <name evidence="1" type="ORF">GCM10017083_10910</name>
</gene>
<accession>A0A918XPA1</accession>
<dbReference type="AlphaFoldDB" id="A0A918XPA1"/>
<reference evidence="1" key="2">
    <citation type="submission" date="2020-09" db="EMBL/GenBank/DDBJ databases">
        <authorList>
            <person name="Sun Q."/>
            <person name="Kim S."/>
        </authorList>
    </citation>
    <scope>NUCLEOTIDE SEQUENCE</scope>
    <source>
        <strain evidence="1">KCTC 42651</strain>
    </source>
</reference>
<proteinExistence type="predicted"/>
<dbReference type="EMBL" id="BMZS01000002">
    <property type="protein sequence ID" value="GHD44026.1"/>
    <property type="molecule type" value="Genomic_DNA"/>
</dbReference>
<dbReference type="Proteomes" id="UP000630353">
    <property type="component" value="Unassembled WGS sequence"/>
</dbReference>